<evidence type="ECO:0000313" key="4">
    <source>
        <dbReference type="EnsemblMetazoa" id="ISCW019410-PA"/>
    </source>
</evidence>
<organism>
    <name type="scientific">Ixodes scapularis</name>
    <name type="common">Black-legged tick</name>
    <name type="synonym">Deer tick</name>
    <dbReference type="NCBI Taxonomy" id="6945"/>
    <lineage>
        <taxon>Eukaryota</taxon>
        <taxon>Metazoa</taxon>
        <taxon>Ecdysozoa</taxon>
        <taxon>Arthropoda</taxon>
        <taxon>Chelicerata</taxon>
        <taxon>Arachnida</taxon>
        <taxon>Acari</taxon>
        <taxon>Parasitiformes</taxon>
        <taxon>Ixodida</taxon>
        <taxon>Ixodoidea</taxon>
        <taxon>Ixodidae</taxon>
        <taxon>Ixodinae</taxon>
        <taxon>Ixodes</taxon>
    </lineage>
</organism>
<dbReference type="InterPro" id="IPR003673">
    <property type="entry name" value="CoA-Trfase_fam_III"/>
</dbReference>
<dbReference type="GO" id="GO:0033608">
    <property type="term" value="F:formyl-CoA transferase activity"/>
    <property type="evidence" value="ECO:0007669"/>
    <property type="project" value="UniProtKB-EC"/>
</dbReference>
<dbReference type="VEuPathDB" id="VectorBase:ISCW019410"/>
<dbReference type="GO" id="GO:0005739">
    <property type="term" value="C:mitochondrion"/>
    <property type="evidence" value="ECO:0000318"/>
    <property type="project" value="GO_Central"/>
</dbReference>
<accession>B7PUY6</accession>
<reference evidence="4" key="2">
    <citation type="submission" date="2020-05" db="UniProtKB">
        <authorList>
            <consortium name="EnsemblMetazoa"/>
        </authorList>
    </citation>
    <scope>IDENTIFICATION</scope>
    <source>
        <strain evidence="4">wikel</strain>
    </source>
</reference>
<dbReference type="PANTHER" id="PTHR48207:SF3">
    <property type="entry name" value="SUCCINATE--HYDROXYMETHYLGLUTARATE COA-TRANSFERASE"/>
    <property type="match status" value="1"/>
</dbReference>
<evidence type="ECO:0000313" key="3">
    <source>
        <dbReference type="EMBL" id="EEC10408.1"/>
    </source>
</evidence>
<dbReference type="OrthoDB" id="5863171at2759"/>
<dbReference type="InterPro" id="IPR050483">
    <property type="entry name" value="CoA-transferase_III_domain"/>
</dbReference>
<dbReference type="PaxDb" id="6945-B7PUY6"/>
<dbReference type="SUPFAM" id="SSF89796">
    <property type="entry name" value="CoA-transferase family III (CaiB/BaiF)"/>
    <property type="match status" value="1"/>
</dbReference>
<dbReference type="Gene3D" id="3.30.1540.10">
    <property type="entry name" value="formyl-coa transferase, domain 3"/>
    <property type="match status" value="1"/>
</dbReference>
<comment type="similarity">
    <text evidence="1">Belongs to the CoA-transferase III family.</text>
</comment>
<dbReference type="EnsemblMetazoa" id="ISCW019410-RA">
    <property type="protein sequence ID" value="ISCW019410-PA"/>
    <property type="gene ID" value="ISCW019410"/>
</dbReference>
<dbReference type="Proteomes" id="UP000001555">
    <property type="component" value="Unassembled WGS sequence"/>
</dbReference>
<dbReference type="InterPro" id="IPR023606">
    <property type="entry name" value="CoA-Trfase_III_dom_1_sf"/>
</dbReference>
<evidence type="ECO:0000256" key="2">
    <source>
        <dbReference type="ARBA" id="ARBA00022679"/>
    </source>
</evidence>
<dbReference type="EC" id="2.8.3.16" evidence="3"/>
<reference evidence="3 5" key="1">
    <citation type="submission" date="2008-03" db="EMBL/GenBank/DDBJ databases">
        <title>Annotation of Ixodes scapularis.</title>
        <authorList>
            <consortium name="Ixodes scapularis Genome Project Consortium"/>
            <person name="Caler E."/>
            <person name="Hannick L.I."/>
            <person name="Bidwell S."/>
            <person name="Joardar V."/>
            <person name="Thiagarajan M."/>
            <person name="Amedeo P."/>
            <person name="Galinsky K.J."/>
            <person name="Schobel S."/>
            <person name="Inman J."/>
            <person name="Hostetler J."/>
            <person name="Miller J."/>
            <person name="Hammond M."/>
            <person name="Megy K."/>
            <person name="Lawson D."/>
            <person name="Kodira C."/>
            <person name="Sutton G."/>
            <person name="Meyer J."/>
            <person name="Hill C.A."/>
            <person name="Birren B."/>
            <person name="Nene V."/>
            <person name="Collins F."/>
            <person name="Alarcon-Chaidez F."/>
            <person name="Wikel S."/>
            <person name="Strausberg R."/>
        </authorList>
    </citation>
    <scope>NUCLEOTIDE SEQUENCE [LARGE SCALE GENOMIC DNA]</scope>
    <source>
        <strain evidence="5">Wikel</strain>
        <strain evidence="3">Wikel colony</strain>
    </source>
</reference>
<dbReference type="VEuPathDB" id="VectorBase:ISCI019410"/>
<dbReference type="Gene3D" id="3.40.50.10540">
    <property type="entry name" value="Crotonobetainyl-coa:carnitine coa-transferase, domain 1"/>
    <property type="match status" value="1"/>
</dbReference>
<dbReference type="VEuPathDB" id="VectorBase:ISCP_034488"/>
<protein>
    <submittedName>
        <fullName evidence="3 4">L-carnitine dehydratase, putative</fullName>
        <ecNumber evidence="3">2.8.3.16</ecNumber>
    </submittedName>
</protein>
<dbReference type="EMBL" id="ABJB010130446">
    <property type="status" value="NOT_ANNOTATED_CDS"/>
    <property type="molecule type" value="Genomic_DNA"/>
</dbReference>
<dbReference type="EMBL" id="ABJB011045383">
    <property type="status" value="NOT_ANNOTATED_CDS"/>
    <property type="molecule type" value="Genomic_DNA"/>
</dbReference>
<dbReference type="GO" id="GO:0047369">
    <property type="term" value="F:succinate-hydroxymethylglutarate CoA-transferase activity"/>
    <property type="evidence" value="ECO:0000318"/>
    <property type="project" value="GO_Central"/>
</dbReference>
<evidence type="ECO:0000313" key="5">
    <source>
        <dbReference type="Proteomes" id="UP000001555"/>
    </source>
</evidence>
<dbReference type="EMBL" id="DS796011">
    <property type="protein sequence ID" value="EEC10408.1"/>
    <property type="molecule type" value="Genomic_DNA"/>
</dbReference>
<keyword evidence="2 3" id="KW-0808">Transferase</keyword>
<dbReference type="InterPro" id="IPR044855">
    <property type="entry name" value="CoA-Trfase_III_dom3_sf"/>
</dbReference>
<dbReference type="STRING" id="6945.B7PUY6"/>
<dbReference type="HOGENOM" id="CLU_033975_0_0_1"/>
<dbReference type="AlphaFoldDB" id="B7PUY6"/>
<gene>
    <name evidence="3" type="ORF">IscW_ISCW019410</name>
</gene>
<dbReference type="EMBL" id="ABJB010831238">
    <property type="status" value="NOT_ANNOTATED_CDS"/>
    <property type="molecule type" value="Genomic_DNA"/>
</dbReference>
<name>B7PUY6_IXOSC</name>
<feature type="non-terminal residue" evidence="3">
    <location>
        <position position="403"/>
    </location>
</feature>
<dbReference type="Pfam" id="PF02515">
    <property type="entry name" value="CoA_transf_3"/>
    <property type="match status" value="1"/>
</dbReference>
<evidence type="ECO:0000256" key="1">
    <source>
        <dbReference type="ARBA" id="ARBA00008383"/>
    </source>
</evidence>
<dbReference type="EMBL" id="ABJB010856573">
    <property type="status" value="NOT_ANNOTATED_CDS"/>
    <property type="molecule type" value="Genomic_DNA"/>
</dbReference>
<keyword evidence="5" id="KW-1185">Reference proteome</keyword>
<dbReference type="EMBL" id="ABJB010977608">
    <property type="status" value="NOT_ANNOTATED_CDS"/>
    <property type="molecule type" value="Genomic_DNA"/>
</dbReference>
<proteinExistence type="inferred from homology"/>
<feature type="non-terminal residue" evidence="3">
    <location>
        <position position="1"/>
    </location>
</feature>
<dbReference type="EMBL" id="ABJB010213254">
    <property type="status" value="NOT_ANNOTATED_CDS"/>
    <property type="molecule type" value="Genomic_DNA"/>
</dbReference>
<sequence length="403" mass="43891">PINALIRGASSRFRRILAGPYCTMILGDLGAEVIKIEKPFIGDETRNWGPPFIADQSCYFLSVNRNKKSVAIDLKKPEGASLVRKIATTCDVFMENYLPGKLDTLGLGYKDIEAVAPQIVYCSVTGYNPRGPYRDRAGYDVIAASMGGLLHITGPADGEPCKVGVAITDICTGLYAHGAVMAALLQRQTTGKGQWINCNLLSTQIACLANIASNYLNAGKEATRQGTGHESIVPYAAFETLDGHLTVGAASEKQFQAMCKVMSLPQVAVDTRFKDNASRVKHREALTDILNRVFKSKPTQEWLSLFEGSEIPYGPIQNMQQVFQDPQASRRNSCITVITTLCVPHNPGPAVEFGAAINAVRSPPPLLGEHTDELYKQYRKKKRGAIDYLHTTGTVNKVSKVGK</sequence>
<dbReference type="PANTHER" id="PTHR48207">
    <property type="entry name" value="SUCCINATE--HYDROXYMETHYLGLUTARATE COA-TRANSFERASE"/>
    <property type="match status" value="1"/>
</dbReference>
<dbReference type="EMBL" id="ABJB010442000">
    <property type="status" value="NOT_ANNOTATED_CDS"/>
    <property type="molecule type" value="Genomic_DNA"/>
</dbReference>
<dbReference type="FunCoup" id="B7PUY6">
    <property type="interactions" value="6"/>
</dbReference>